<dbReference type="InterPro" id="IPR000089">
    <property type="entry name" value="Biotin_lipoyl"/>
</dbReference>
<dbReference type="Gene3D" id="2.40.50.100">
    <property type="match status" value="1"/>
</dbReference>
<feature type="domain" description="Lipoyl-binding" evidence="4">
    <location>
        <begin position="31"/>
        <end position="106"/>
    </location>
</feature>
<feature type="region of interest" description="Disordered" evidence="3">
    <location>
        <begin position="120"/>
        <end position="158"/>
    </location>
</feature>
<gene>
    <name evidence="5" type="ORF">CLEI1391_LOCUS19854</name>
</gene>
<feature type="region of interest" description="Disordered" evidence="3">
    <location>
        <begin position="186"/>
        <end position="227"/>
    </location>
</feature>
<dbReference type="PANTHER" id="PTHR43416:SF5">
    <property type="entry name" value="DIHYDROLIPOYLLYSINE-RESIDUE SUCCINYLTRANSFERASE COMPONENT OF 2-OXOGLUTARATE DEHYDROGENASE COMPLEX, MITOCHONDRIAL"/>
    <property type="match status" value="1"/>
</dbReference>
<organism evidence="5">
    <name type="scientific">Chlamydomonas leiostraca</name>
    <dbReference type="NCBI Taxonomy" id="1034604"/>
    <lineage>
        <taxon>Eukaryota</taxon>
        <taxon>Viridiplantae</taxon>
        <taxon>Chlorophyta</taxon>
        <taxon>core chlorophytes</taxon>
        <taxon>Chlorophyceae</taxon>
        <taxon>CS clade</taxon>
        <taxon>Chlamydomonadales</taxon>
        <taxon>Chlamydomonadaceae</taxon>
        <taxon>Chlamydomonas</taxon>
    </lineage>
</organism>
<evidence type="ECO:0000256" key="1">
    <source>
        <dbReference type="ARBA" id="ARBA00007317"/>
    </source>
</evidence>
<evidence type="ECO:0000313" key="5">
    <source>
        <dbReference type="EMBL" id="CAD8695668.1"/>
    </source>
</evidence>
<dbReference type="SUPFAM" id="SSF51230">
    <property type="entry name" value="Single hybrid motif"/>
    <property type="match status" value="1"/>
</dbReference>
<feature type="compositionally biased region" description="Low complexity" evidence="3">
    <location>
        <begin position="202"/>
        <end position="216"/>
    </location>
</feature>
<dbReference type="InterPro" id="IPR050537">
    <property type="entry name" value="2-oxoacid_dehydrogenase"/>
</dbReference>
<name>A0A7S0S3S9_9CHLO</name>
<protein>
    <recommendedName>
        <fullName evidence="4">Lipoyl-binding domain-containing protein</fullName>
    </recommendedName>
</protein>
<dbReference type="CDD" id="cd06849">
    <property type="entry name" value="lipoyl_domain"/>
    <property type="match status" value="1"/>
</dbReference>
<dbReference type="InterPro" id="IPR011053">
    <property type="entry name" value="Single_hybrid_motif"/>
</dbReference>
<comment type="similarity">
    <text evidence="1">Belongs to the 2-oxoacid dehydrogenase family.</text>
</comment>
<dbReference type="PANTHER" id="PTHR43416">
    <property type="entry name" value="DIHYDROLIPOYLLYSINE-RESIDUE SUCCINYLTRANSFERASE COMPONENT OF 2-OXOGLUTARATE DEHYDROGENASE COMPLEX, MITOCHONDRIAL-RELATED"/>
    <property type="match status" value="1"/>
</dbReference>
<dbReference type="GO" id="GO:0006099">
    <property type="term" value="P:tricarboxylic acid cycle"/>
    <property type="evidence" value="ECO:0007669"/>
    <property type="project" value="TreeGrafter"/>
</dbReference>
<dbReference type="GO" id="GO:0005739">
    <property type="term" value="C:mitochondrion"/>
    <property type="evidence" value="ECO:0007669"/>
    <property type="project" value="TreeGrafter"/>
</dbReference>
<dbReference type="Pfam" id="PF00364">
    <property type="entry name" value="Biotin_lipoyl"/>
    <property type="match status" value="1"/>
</dbReference>
<dbReference type="GO" id="GO:0004149">
    <property type="term" value="F:dihydrolipoyllysine-residue succinyltransferase activity"/>
    <property type="evidence" value="ECO:0007669"/>
    <property type="project" value="TreeGrafter"/>
</dbReference>
<sequence>MWALVMQPRMLHSQGAIGLLRALHTGVRTCMPDIIVPSLGESVSEGTISSVLKQPGDQVKVDETVAQLETDKVTIDCKSQYAGTVSEVLVKTGDVVKPGHRLVVVGEGAAAPSASASAPATAQSAASTSHAASGADSSSHGRTPAIKFPPRTTPDGQRISALPAAEADAVLAKILGAAPPTHAAPAAAAAAAAPPPPPPTSKPAAAAAGQPGPAQPLTVKGPPKSAATVYIEEQPSRRKLLPSEVDIINAGGAWP</sequence>
<reference evidence="5" key="1">
    <citation type="submission" date="2021-01" db="EMBL/GenBank/DDBJ databases">
        <authorList>
            <person name="Corre E."/>
            <person name="Pelletier E."/>
            <person name="Niang G."/>
            <person name="Scheremetjew M."/>
            <person name="Finn R."/>
            <person name="Kale V."/>
            <person name="Holt S."/>
            <person name="Cochrane G."/>
            <person name="Meng A."/>
            <person name="Brown T."/>
            <person name="Cohen L."/>
        </authorList>
    </citation>
    <scope>NUCLEOTIDE SEQUENCE</scope>
    <source>
        <strain evidence="5">SAG 11-49</strain>
    </source>
</reference>
<evidence type="ECO:0000256" key="2">
    <source>
        <dbReference type="ARBA" id="ARBA00022823"/>
    </source>
</evidence>
<dbReference type="PROSITE" id="PS50968">
    <property type="entry name" value="BIOTINYL_LIPOYL"/>
    <property type="match status" value="1"/>
</dbReference>
<feature type="compositionally biased region" description="Low complexity" evidence="3">
    <location>
        <begin position="120"/>
        <end position="140"/>
    </location>
</feature>
<proteinExistence type="inferred from homology"/>
<evidence type="ECO:0000259" key="4">
    <source>
        <dbReference type="PROSITE" id="PS50968"/>
    </source>
</evidence>
<accession>A0A7S0S3S9</accession>
<dbReference type="AlphaFoldDB" id="A0A7S0S3S9"/>
<dbReference type="EMBL" id="HBFB01035353">
    <property type="protein sequence ID" value="CAD8695668.1"/>
    <property type="molecule type" value="Transcribed_RNA"/>
</dbReference>
<keyword evidence="2" id="KW-0450">Lipoyl</keyword>
<evidence type="ECO:0000256" key="3">
    <source>
        <dbReference type="SAM" id="MobiDB-lite"/>
    </source>
</evidence>